<keyword evidence="5 7" id="KW-0472">Membrane</keyword>
<sequence length="384" mass="40699">MTLMLLEDGICDESCGWIAAAIAALAYGTYGVPIRATKSIDVHPLVMQSYKTLIIFVLGWSVMLLGVEVKFTSWGLLSGLLWVLGGTGGIYGIRKAGLAIAVGTWASIMILVNFLFGIIIFKEPVHDLGGTLASFCLLALGLVGMSRYSAPPPTSTGVNDLTLKEEDAELEAQPMNASTTRLSGSNTKPRKITAPDDPNAPNATICGITLTKRQCGIAGAVINGVFTGCSLVPLHYAKEEGFGGELYIISIACGAMISNIIIWALFLVVRSIQAGSVVAAAQSMPEWHFAALWKPGTLAGVFLSIAMFGSIISVTYLGQGVGNSLVQAKILVSGLWGILVFKEISGVERVSKWFLSAFITIGAIVWLSMERLRSTDGADASHYS</sequence>
<feature type="transmembrane region" description="Helical" evidence="7">
    <location>
        <begin position="16"/>
        <end position="37"/>
    </location>
</feature>
<evidence type="ECO:0000256" key="1">
    <source>
        <dbReference type="ARBA" id="ARBA00004141"/>
    </source>
</evidence>
<feature type="transmembrane region" description="Helical" evidence="7">
    <location>
        <begin position="298"/>
        <end position="318"/>
    </location>
</feature>
<feature type="transmembrane region" description="Helical" evidence="7">
    <location>
        <begin position="324"/>
        <end position="341"/>
    </location>
</feature>
<feature type="compositionally biased region" description="Polar residues" evidence="6">
    <location>
        <begin position="175"/>
        <end position="187"/>
    </location>
</feature>
<feature type="region of interest" description="Disordered" evidence="6">
    <location>
        <begin position="174"/>
        <end position="196"/>
    </location>
</feature>
<keyword evidence="4 7" id="KW-1133">Transmembrane helix</keyword>
<dbReference type="PANTHER" id="PTHR16119:SF17">
    <property type="entry name" value="TRANSMEMBRANE PROTEIN 144"/>
    <property type="match status" value="1"/>
</dbReference>
<dbReference type="EMBL" id="CAKOGP040001335">
    <property type="protein sequence ID" value="CAJ1945228.1"/>
    <property type="molecule type" value="Genomic_DNA"/>
</dbReference>
<organism evidence="8 9">
    <name type="scientific">Cylindrotheca closterium</name>
    <dbReference type="NCBI Taxonomy" id="2856"/>
    <lineage>
        <taxon>Eukaryota</taxon>
        <taxon>Sar</taxon>
        <taxon>Stramenopiles</taxon>
        <taxon>Ochrophyta</taxon>
        <taxon>Bacillariophyta</taxon>
        <taxon>Bacillariophyceae</taxon>
        <taxon>Bacillariophycidae</taxon>
        <taxon>Bacillariales</taxon>
        <taxon>Bacillariaceae</taxon>
        <taxon>Cylindrotheca</taxon>
    </lineage>
</organism>
<feature type="transmembrane region" description="Helical" evidence="7">
    <location>
        <begin position="246"/>
        <end position="269"/>
    </location>
</feature>
<accession>A0AAD2CSR2</accession>
<comment type="caution">
    <text evidence="8">The sequence shown here is derived from an EMBL/GenBank/DDBJ whole genome shotgun (WGS) entry which is preliminary data.</text>
</comment>
<feature type="transmembrane region" description="Helical" evidence="7">
    <location>
        <begin position="353"/>
        <end position="369"/>
    </location>
</feature>
<evidence type="ECO:0000256" key="3">
    <source>
        <dbReference type="ARBA" id="ARBA00022692"/>
    </source>
</evidence>
<feature type="transmembrane region" description="Helical" evidence="7">
    <location>
        <begin position="73"/>
        <end position="91"/>
    </location>
</feature>
<evidence type="ECO:0000256" key="4">
    <source>
        <dbReference type="ARBA" id="ARBA00022989"/>
    </source>
</evidence>
<evidence type="ECO:0000313" key="8">
    <source>
        <dbReference type="EMBL" id="CAJ1945228.1"/>
    </source>
</evidence>
<feature type="transmembrane region" description="Helical" evidence="7">
    <location>
        <begin position="98"/>
        <end position="121"/>
    </location>
</feature>
<evidence type="ECO:0000256" key="5">
    <source>
        <dbReference type="ARBA" id="ARBA00023136"/>
    </source>
</evidence>
<dbReference type="AlphaFoldDB" id="A0AAD2CSR2"/>
<dbReference type="GO" id="GO:0016020">
    <property type="term" value="C:membrane"/>
    <property type="evidence" value="ECO:0007669"/>
    <property type="project" value="UniProtKB-SubCell"/>
</dbReference>
<dbReference type="Proteomes" id="UP001295423">
    <property type="component" value="Unassembled WGS sequence"/>
</dbReference>
<feature type="transmembrane region" description="Helical" evidence="7">
    <location>
        <begin position="215"/>
        <end position="234"/>
    </location>
</feature>
<evidence type="ECO:0000313" key="9">
    <source>
        <dbReference type="Proteomes" id="UP001295423"/>
    </source>
</evidence>
<gene>
    <name evidence="8" type="ORF">CYCCA115_LOCUS9372</name>
</gene>
<comment type="similarity">
    <text evidence="2">Belongs to the TMEM144 family.</text>
</comment>
<dbReference type="GO" id="GO:0015144">
    <property type="term" value="F:carbohydrate transmembrane transporter activity"/>
    <property type="evidence" value="ECO:0007669"/>
    <property type="project" value="InterPro"/>
</dbReference>
<keyword evidence="9" id="KW-1185">Reference proteome</keyword>
<reference evidence="8" key="1">
    <citation type="submission" date="2023-08" db="EMBL/GenBank/DDBJ databases">
        <authorList>
            <person name="Audoor S."/>
            <person name="Bilcke G."/>
        </authorList>
    </citation>
    <scope>NUCLEOTIDE SEQUENCE</scope>
</reference>
<evidence type="ECO:0000256" key="7">
    <source>
        <dbReference type="SAM" id="Phobius"/>
    </source>
</evidence>
<comment type="subcellular location">
    <subcellularLocation>
        <location evidence="1">Membrane</location>
        <topology evidence="1">Multi-pass membrane protein</topology>
    </subcellularLocation>
</comment>
<evidence type="ECO:0000256" key="6">
    <source>
        <dbReference type="SAM" id="MobiDB-lite"/>
    </source>
</evidence>
<dbReference type="InterPro" id="IPR010651">
    <property type="entry name" value="Sugar_transport"/>
</dbReference>
<keyword evidence="3 7" id="KW-0812">Transmembrane</keyword>
<evidence type="ECO:0000256" key="2">
    <source>
        <dbReference type="ARBA" id="ARBA00005731"/>
    </source>
</evidence>
<dbReference type="InterPro" id="IPR012435">
    <property type="entry name" value="TMEM144"/>
</dbReference>
<dbReference type="Pfam" id="PF07857">
    <property type="entry name" value="TMEM144"/>
    <property type="match status" value="1"/>
</dbReference>
<protein>
    <submittedName>
        <fullName evidence="8">Uncharacterized protein</fullName>
    </submittedName>
</protein>
<dbReference type="PANTHER" id="PTHR16119">
    <property type="entry name" value="TRANSMEMBRANE PROTEIN 144"/>
    <property type="match status" value="1"/>
</dbReference>
<name>A0AAD2CSR2_9STRA</name>
<proteinExistence type="inferred from homology"/>
<feature type="transmembrane region" description="Helical" evidence="7">
    <location>
        <begin position="127"/>
        <end position="145"/>
    </location>
</feature>
<feature type="transmembrane region" description="Helical" evidence="7">
    <location>
        <begin position="49"/>
        <end position="67"/>
    </location>
</feature>